<protein>
    <submittedName>
        <fullName evidence="2">Uncharacterized protein</fullName>
    </submittedName>
</protein>
<gene>
    <name evidence="2" type="ORF">CC1G_05535</name>
</gene>
<evidence type="ECO:0000313" key="2">
    <source>
        <dbReference type="EMBL" id="EAU82913.1"/>
    </source>
</evidence>
<keyword evidence="3" id="KW-1185">Reference proteome</keyword>
<dbReference type="AlphaFoldDB" id="A8P5M9"/>
<dbReference type="OrthoDB" id="3004196at2759"/>
<reference evidence="2 3" key="1">
    <citation type="journal article" date="2010" name="Proc. Natl. Acad. Sci. U.S.A.">
        <title>Insights into evolution of multicellular fungi from the assembled chromosomes of the mushroom Coprinopsis cinerea (Coprinus cinereus).</title>
        <authorList>
            <person name="Stajich J.E."/>
            <person name="Wilke S.K."/>
            <person name="Ahren D."/>
            <person name="Au C.H."/>
            <person name="Birren B.W."/>
            <person name="Borodovsky M."/>
            <person name="Burns C."/>
            <person name="Canback B."/>
            <person name="Casselton L.A."/>
            <person name="Cheng C.K."/>
            <person name="Deng J."/>
            <person name="Dietrich F.S."/>
            <person name="Fargo D.C."/>
            <person name="Farman M.L."/>
            <person name="Gathman A.C."/>
            <person name="Goldberg J."/>
            <person name="Guigo R."/>
            <person name="Hoegger P.J."/>
            <person name="Hooker J.B."/>
            <person name="Huggins A."/>
            <person name="James T.Y."/>
            <person name="Kamada T."/>
            <person name="Kilaru S."/>
            <person name="Kodira C."/>
            <person name="Kues U."/>
            <person name="Kupfer D."/>
            <person name="Kwan H.S."/>
            <person name="Lomsadze A."/>
            <person name="Li W."/>
            <person name="Lilly W.W."/>
            <person name="Ma L.J."/>
            <person name="Mackey A.J."/>
            <person name="Manning G."/>
            <person name="Martin F."/>
            <person name="Muraguchi H."/>
            <person name="Natvig D.O."/>
            <person name="Palmerini H."/>
            <person name="Ramesh M.A."/>
            <person name="Rehmeyer C.J."/>
            <person name="Roe B.A."/>
            <person name="Shenoy N."/>
            <person name="Stanke M."/>
            <person name="Ter-Hovhannisyan V."/>
            <person name="Tunlid A."/>
            <person name="Velagapudi R."/>
            <person name="Vision T.J."/>
            <person name="Zeng Q."/>
            <person name="Zolan M.E."/>
            <person name="Pukkila P.J."/>
        </authorList>
    </citation>
    <scope>NUCLEOTIDE SEQUENCE [LARGE SCALE GENOMIC DNA]</scope>
    <source>
        <strain evidence="3">Okayama-7 / 130 / ATCC MYA-4618 / FGSC 9003</strain>
    </source>
</reference>
<proteinExistence type="predicted"/>
<dbReference type="eggNOG" id="ENOG502RBPC">
    <property type="taxonomic scope" value="Eukaryota"/>
</dbReference>
<dbReference type="GeneID" id="6015579"/>
<dbReference type="VEuPathDB" id="FungiDB:CC1G_05535"/>
<sequence>MPKQKTASTSRTPAKSTRKSLTKEQKEVWKRHCEAAQWREDKWFKHPEGTATITKTDAKKLMVTPRLTDLEIGTLPYQSSTSAAGYPMKLYSMKAINELIKKRCELWGIPSPALSTPVRKAGPKRGSSPFVGIVSGKGLFNDPIYDRLDDPEKLDAVIRREYVQPPGVSEDDPDPKSIRFESGQITRIALKEHDACLLYCLQRKDLDILRTPSGWFDLVSVEVRALEVHGGLKKHNQIVIEQRLQDAKAIDAYTYGEISSRSRNTIEKLLTRLGEIFE</sequence>
<accession>A8P5M9</accession>
<feature type="region of interest" description="Disordered" evidence="1">
    <location>
        <begin position="1"/>
        <end position="26"/>
    </location>
</feature>
<name>A8P5M9_COPC7</name>
<dbReference type="EMBL" id="AACS02000011">
    <property type="protein sequence ID" value="EAU82913.1"/>
    <property type="molecule type" value="Genomic_DNA"/>
</dbReference>
<dbReference type="KEGG" id="cci:CC1G_05535"/>
<evidence type="ECO:0000256" key="1">
    <source>
        <dbReference type="SAM" id="MobiDB-lite"/>
    </source>
</evidence>
<dbReference type="Proteomes" id="UP000001861">
    <property type="component" value="Unassembled WGS sequence"/>
</dbReference>
<evidence type="ECO:0000313" key="3">
    <source>
        <dbReference type="Proteomes" id="UP000001861"/>
    </source>
</evidence>
<dbReference type="RefSeq" id="XP_001838982.1">
    <property type="nucleotide sequence ID" value="XM_001838930.1"/>
</dbReference>
<comment type="caution">
    <text evidence="2">The sequence shown here is derived from an EMBL/GenBank/DDBJ whole genome shotgun (WGS) entry which is preliminary data.</text>
</comment>
<organism evidence="2 3">
    <name type="scientific">Coprinopsis cinerea (strain Okayama-7 / 130 / ATCC MYA-4618 / FGSC 9003)</name>
    <name type="common">Inky cap fungus</name>
    <name type="synonym">Hormographiella aspergillata</name>
    <dbReference type="NCBI Taxonomy" id="240176"/>
    <lineage>
        <taxon>Eukaryota</taxon>
        <taxon>Fungi</taxon>
        <taxon>Dikarya</taxon>
        <taxon>Basidiomycota</taxon>
        <taxon>Agaricomycotina</taxon>
        <taxon>Agaricomycetes</taxon>
        <taxon>Agaricomycetidae</taxon>
        <taxon>Agaricales</taxon>
        <taxon>Agaricineae</taxon>
        <taxon>Psathyrellaceae</taxon>
        <taxon>Coprinopsis</taxon>
    </lineage>
</organism>
<dbReference type="InParanoid" id="A8P5M9"/>
<feature type="compositionally biased region" description="Polar residues" evidence="1">
    <location>
        <begin position="1"/>
        <end position="15"/>
    </location>
</feature>